<feature type="transmembrane region" description="Helical" evidence="2">
    <location>
        <begin position="120"/>
        <end position="141"/>
    </location>
</feature>
<dbReference type="InterPro" id="IPR051203">
    <property type="entry name" value="Polysaccharide_Synthase-Rel"/>
</dbReference>
<keyword evidence="2" id="KW-1133">Transmembrane helix</keyword>
<dbReference type="OrthoDB" id="9803111at2"/>
<protein>
    <submittedName>
        <fullName evidence="4">Protein WbgZ</fullName>
    </submittedName>
</protein>
<dbReference type="InterPro" id="IPR003869">
    <property type="entry name" value="Polysac_CapD-like"/>
</dbReference>
<feature type="domain" description="Polysaccharide biosynthesis protein CapD-like" evidence="3">
    <location>
        <begin position="289"/>
        <end position="582"/>
    </location>
</feature>
<accession>A0A1B3BBI7</accession>
<dbReference type="PATRIC" id="fig|1144748.3.peg.1440"/>
<reference evidence="5" key="1">
    <citation type="submission" date="2015-08" db="EMBL/GenBank/DDBJ databases">
        <authorList>
            <person name="Kim K.M."/>
        </authorList>
    </citation>
    <scope>NUCLEOTIDE SEQUENCE [LARGE SCALE GENOMIC DNA]</scope>
    <source>
        <strain evidence="5">KCTC 23892</strain>
    </source>
</reference>
<keyword evidence="5" id="KW-1185">Reference proteome</keyword>
<dbReference type="InterPro" id="IPR036291">
    <property type="entry name" value="NAD(P)-bd_dom_sf"/>
</dbReference>
<dbReference type="RefSeq" id="WP_068991846.1">
    <property type="nucleotide sequence ID" value="NZ_CP012418.1"/>
</dbReference>
<gene>
    <name evidence="4" type="ORF">KS2013_1430</name>
</gene>
<evidence type="ECO:0000259" key="3">
    <source>
        <dbReference type="Pfam" id="PF02719"/>
    </source>
</evidence>
<evidence type="ECO:0000256" key="1">
    <source>
        <dbReference type="ARBA" id="ARBA00007430"/>
    </source>
</evidence>
<evidence type="ECO:0000256" key="2">
    <source>
        <dbReference type="SAM" id="Phobius"/>
    </source>
</evidence>
<dbReference type="Pfam" id="PF02719">
    <property type="entry name" value="Polysacc_synt_2"/>
    <property type="match status" value="1"/>
</dbReference>
<dbReference type="PANTHER" id="PTHR43318:SF1">
    <property type="entry name" value="POLYSACCHARIDE BIOSYNTHESIS PROTEIN EPSC-RELATED"/>
    <property type="match status" value="1"/>
</dbReference>
<proteinExistence type="inferred from homology"/>
<keyword evidence="2" id="KW-0472">Membrane</keyword>
<dbReference type="EMBL" id="CP012418">
    <property type="protein sequence ID" value="AOE50142.1"/>
    <property type="molecule type" value="Genomic_DNA"/>
</dbReference>
<sequence>MRNFIELIFDKAFTLERSTKKSILFFLDVLLISISYYLSVGLSRNNIIFNVGILDISHYAIVLSGSIILLYIFNLYREVTRFVSLNVLVTTATSSLLAGILCFVSGLVLSTAYAGLATSIIFSLLLCTTLGGLRLIITSYFSSRLNTNKKHVLIYGAGSAGRQLATSLMSGGEYFPMAFIDDDKSLEGASIQGIKIYNSSKLKELVSEKSIDRVLLAVPSISRAERKSIINKVEKAGVAVQTIPGMTDIVSGKMKIDEFQNVDIEDLLGRDPVPPVQELLEKDIRNNVVMVTGAGGSIGAELCRQIVNLKPSVLVLYEISEYNLYAVEQELRIICDSNSLDSKVKPVLGSVCDRFRLQSVMNHFEVDTIYHAAAYKHVPMVELNVLEGINNNIFGTLNAAMAAVDAGVKSFVLISTDKAVRPTNVMGATKRVAELVLQGLGSTESNIRFSIVRFGNVLGSSGSVVPLFKKQIRNGGPLTVTHPDITRYFMTIPEAAQLVIQAGAMAKGGDVFVLDMGEPVKIVELAEKLILLMGLELKNKENPDGEISIKYTGLRPGEKLFEELLVGSNVEGTVHPRIMTATERYLPWKELENYLSKLKEAYLHKDYSVIREVLRTLPTDFSPSEEFSDLLCEAAPRSNENVISMTKRRDT</sequence>
<dbReference type="CDD" id="cd05237">
    <property type="entry name" value="UDP_invert_4-6DH_SDR_e"/>
    <property type="match status" value="1"/>
</dbReference>
<dbReference type="SUPFAM" id="SSF51735">
    <property type="entry name" value="NAD(P)-binding Rossmann-fold domains"/>
    <property type="match status" value="2"/>
</dbReference>
<dbReference type="STRING" id="1144748.KS2013_1430"/>
<comment type="similarity">
    <text evidence="1">Belongs to the polysaccharide synthase family.</text>
</comment>
<dbReference type="Gene3D" id="3.40.50.720">
    <property type="entry name" value="NAD(P)-binding Rossmann-like Domain"/>
    <property type="match status" value="2"/>
</dbReference>
<dbReference type="KEGG" id="ksd:KS2013_1430"/>
<name>A0A1B3BBI7_9GAMM</name>
<evidence type="ECO:0000313" key="4">
    <source>
        <dbReference type="EMBL" id="AOE50142.1"/>
    </source>
</evidence>
<dbReference type="AlphaFoldDB" id="A0A1B3BBI7"/>
<feature type="transmembrane region" description="Helical" evidence="2">
    <location>
        <begin position="88"/>
        <end position="114"/>
    </location>
</feature>
<feature type="transmembrane region" description="Helical" evidence="2">
    <location>
        <begin position="21"/>
        <end position="38"/>
    </location>
</feature>
<evidence type="ECO:0000313" key="5">
    <source>
        <dbReference type="Proteomes" id="UP000094147"/>
    </source>
</evidence>
<feature type="transmembrane region" description="Helical" evidence="2">
    <location>
        <begin position="58"/>
        <end position="76"/>
    </location>
</feature>
<keyword evidence="2" id="KW-0812">Transmembrane</keyword>
<dbReference type="PANTHER" id="PTHR43318">
    <property type="entry name" value="UDP-N-ACETYLGLUCOSAMINE 4,6-DEHYDRATASE"/>
    <property type="match status" value="1"/>
</dbReference>
<dbReference type="Proteomes" id="UP000094147">
    <property type="component" value="Chromosome"/>
</dbReference>
<organism evidence="4 5">
    <name type="scientific">Kangiella sediminilitoris</name>
    <dbReference type="NCBI Taxonomy" id="1144748"/>
    <lineage>
        <taxon>Bacteria</taxon>
        <taxon>Pseudomonadati</taxon>
        <taxon>Pseudomonadota</taxon>
        <taxon>Gammaproteobacteria</taxon>
        <taxon>Kangiellales</taxon>
        <taxon>Kangiellaceae</taxon>
        <taxon>Kangiella</taxon>
    </lineage>
</organism>